<feature type="signal peptide" evidence="3">
    <location>
        <begin position="1"/>
        <end position="31"/>
    </location>
</feature>
<dbReference type="Pfam" id="PF13306">
    <property type="entry name" value="LRR_5"/>
    <property type="match status" value="4"/>
</dbReference>
<dbReference type="InterPro" id="IPR032675">
    <property type="entry name" value="LRR_dom_sf"/>
</dbReference>
<evidence type="ECO:0000313" key="5">
    <source>
        <dbReference type="Proteomes" id="UP000192391"/>
    </source>
</evidence>
<feature type="compositionally biased region" description="Polar residues" evidence="1">
    <location>
        <begin position="98"/>
        <end position="114"/>
    </location>
</feature>
<dbReference type="InterPro" id="IPR053139">
    <property type="entry name" value="Surface_bspA-like"/>
</dbReference>
<dbReference type="RefSeq" id="WP_038350821.1">
    <property type="nucleotide sequence ID" value="NZ_CP019962.1"/>
</dbReference>
<evidence type="ECO:0008006" key="6">
    <source>
        <dbReference type="Google" id="ProtNLM"/>
    </source>
</evidence>
<feature type="compositionally biased region" description="Polar residues" evidence="1">
    <location>
        <begin position="78"/>
        <end position="89"/>
    </location>
</feature>
<dbReference type="SUPFAM" id="SSF52058">
    <property type="entry name" value="L domain-like"/>
    <property type="match status" value="3"/>
</dbReference>
<keyword evidence="3" id="KW-0732">Signal</keyword>
<sequence length="1072" mass="115378">MKKRKKLSARILSLLLMVALMCSMLPAGVFAAGNTAVVDPVGTVAENAENIQDKNDPVLLDNTAVTSNDKLTEDAESKNPTIPDNSVIPSDSEAKASAENSTPSEDTASVTNPDYSYDEKGNLIINTDKGTAEWRNDKTIDKEQVVSVIIEEEVNSISDGAFKGCTNLTGVILRDEKTPPALGVNVFEGMPLWFSIIVPTDTSIDIYKNADGWKDYASHIVYNRGGWSFEKETGTLYIYINKAFTDWKANVSINPKEVRNLVIRNTANNIPDDAFSNCVNLEKVTVLSFLQSIGESAFEGCFSLTDFKMPESVATIGDKAFKDTKISNIEIPAKAEIGESAFENCTKLSEIILPAGISKISTSTFKGCTGLNFAMIPHTVSSIGDEAFSGCSALEVIWVNTQTPASLGINAFDGLPEKKARIMVPKEAVDKYKDLWPDYKEIICAFDTGYTFENGTLTVTANAGTVLWRTDESIGEENVQKIIIQDTVDTIIAGAFQSCKNLTEVELSNKVTTIGEKAFRRCVNLMSVRLPNSVTRIESEAFSSCDNLVSINIPEGLTTIEKETFYGCDNLASIDIPFSVVTIGDSAFEFCVSLTEISIPENVKNIDAEAFKHCRALKNVDLPNGLKTLGVMAFAYNTSLDSILIPEQITHIEKYTFLGCTALDFVSIPSSVTSIGTSAFGDTNSLKTVLVTRNIPATMQDSAFGMSLPEGAEIFVPTSSVEAYKKANYWMNYAANITGFENGYEFDQESGKLTIKTELGAVLWKENGNNIKPEDIQHLVILDTVQTIPEEAFDGCTNLKTAEIANSVTTIDSHAFSGCTSLTAINLPVNLETIGWGAFSDCNNSALTEIIIPANVKTIGNYVFLGCTNVKTFVVKGETPAKLGGRAFDVDRTDFTILVPTGKLATYQTAWSVYADQIKAVEEKVAFLNLSANGASGTATTTELTLSFDKDIQALTESDITLIGAAKGTLEKGSKTGEYKLSISGITVKNGDTVTVKVDKAKEGYLIEPGSRNASVSVKQPAPGPTPSPNPNNGGGNVKTGVTDTQTGAACAAVFLGIAGLAALGFKRRFNK</sequence>
<name>A0AAC9QQZ0_EUBLI</name>
<keyword evidence="2" id="KW-0472">Membrane</keyword>
<keyword evidence="2" id="KW-0812">Transmembrane</keyword>
<feature type="region of interest" description="Disordered" evidence="1">
    <location>
        <begin position="68"/>
        <end position="115"/>
    </location>
</feature>
<evidence type="ECO:0000256" key="3">
    <source>
        <dbReference type="SAM" id="SignalP"/>
    </source>
</evidence>
<organism evidence="4 5">
    <name type="scientific">Eubacterium limosum</name>
    <dbReference type="NCBI Taxonomy" id="1736"/>
    <lineage>
        <taxon>Bacteria</taxon>
        <taxon>Bacillati</taxon>
        <taxon>Bacillota</taxon>
        <taxon>Clostridia</taxon>
        <taxon>Eubacteriales</taxon>
        <taxon>Eubacteriaceae</taxon>
        <taxon>Eubacterium</taxon>
    </lineage>
</organism>
<dbReference type="PANTHER" id="PTHR45661">
    <property type="entry name" value="SURFACE ANTIGEN"/>
    <property type="match status" value="1"/>
</dbReference>
<dbReference type="Gene3D" id="3.80.10.10">
    <property type="entry name" value="Ribonuclease Inhibitor"/>
    <property type="match status" value="3"/>
</dbReference>
<dbReference type="Gene3D" id="3.40.50.12480">
    <property type="match status" value="3"/>
</dbReference>
<protein>
    <recommendedName>
        <fullName evidence="6">Leucine rich repeat (LRR) protein</fullName>
    </recommendedName>
</protein>
<dbReference type="InterPro" id="IPR026906">
    <property type="entry name" value="LRR_5"/>
</dbReference>
<dbReference type="PANTHER" id="PTHR45661:SF3">
    <property type="entry name" value="IG-LIKE DOMAIN-CONTAINING PROTEIN"/>
    <property type="match status" value="1"/>
</dbReference>
<dbReference type="KEGG" id="elim:B2M23_00280"/>
<reference evidence="5" key="1">
    <citation type="journal article" date="2017" name="Sci. Rep.">
        <title>Determination of the Genome and Primary Transcriptome of Syngas Fermenting Eubacterium limosum ATCC 8486.</title>
        <authorList>
            <person name="Song Y."/>
            <person name="Shin J."/>
            <person name="Jeong Y."/>
            <person name="Jin S."/>
            <person name="Lee J.K."/>
            <person name="Kim D.R."/>
            <person name="Kim S.C."/>
            <person name="Cho S."/>
            <person name="Cho B.K."/>
        </authorList>
    </citation>
    <scope>NUCLEOTIDE SEQUENCE [LARGE SCALE GENOMIC DNA]</scope>
    <source>
        <strain evidence="5">ATCC 8486</strain>
    </source>
</reference>
<dbReference type="Proteomes" id="UP000192391">
    <property type="component" value="Chromosome"/>
</dbReference>
<feature type="region of interest" description="Disordered" evidence="1">
    <location>
        <begin position="1012"/>
        <end position="1041"/>
    </location>
</feature>
<proteinExistence type="predicted"/>
<dbReference type="EMBL" id="CP019962">
    <property type="protein sequence ID" value="ARD64080.1"/>
    <property type="molecule type" value="Genomic_DNA"/>
</dbReference>
<feature type="chain" id="PRO_5042119931" description="Leucine rich repeat (LRR) protein" evidence="3">
    <location>
        <begin position="32"/>
        <end position="1072"/>
    </location>
</feature>
<evidence type="ECO:0000313" key="4">
    <source>
        <dbReference type="EMBL" id="ARD64080.1"/>
    </source>
</evidence>
<dbReference type="AlphaFoldDB" id="A0AAC9QQZ0"/>
<accession>A0AAC9QQZ0</accession>
<evidence type="ECO:0000256" key="2">
    <source>
        <dbReference type="SAM" id="Phobius"/>
    </source>
</evidence>
<gene>
    <name evidence="4" type="ORF">B2M23_00280</name>
</gene>
<keyword evidence="2" id="KW-1133">Transmembrane helix</keyword>
<feature type="transmembrane region" description="Helical" evidence="2">
    <location>
        <begin position="1047"/>
        <end position="1066"/>
    </location>
</feature>
<evidence type="ECO:0000256" key="1">
    <source>
        <dbReference type="SAM" id="MobiDB-lite"/>
    </source>
</evidence>